<dbReference type="SUPFAM" id="SSF47954">
    <property type="entry name" value="Cyclin-like"/>
    <property type="match status" value="2"/>
</dbReference>
<evidence type="ECO:0000256" key="2">
    <source>
        <dbReference type="ARBA" id="ARBA00023163"/>
    </source>
</evidence>
<keyword evidence="1" id="KW-0805">Transcription regulation</keyword>
<dbReference type="Pfam" id="PF00382">
    <property type="entry name" value="TFIIB"/>
    <property type="match status" value="2"/>
</dbReference>
<dbReference type="InterPro" id="IPR013150">
    <property type="entry name" value="TFIIB_cyclin"/>
</dbReference>
<dbReference type="GO" id="GO:0097550">
    <property type="term" value="C:transcription preinitiation complex"/>
    <property type="evidence" value="ECO:0007669"/>
    <property type="project" value="TreeGrafter"/>
</dbReference>
<feature type="region of interest" description="Disordered" evidence="3">
    <location>
        <begin position="57"/>
        <end position="103"/>
    </location>
</feature>
<keyword evidence="5" id="KW-0396">Initiation factor</keyword>
<gene>
    <name evidence="5" type="ORF">HZS54_06520</name>
</gene>
<dbReference type="KEGG" id="hpel:HZS54_06520"/>
<evidence type="ECO:0000259" key="4">
    <source>
        <dbReference type="Pfam" id="PF00382"/>
    </source>
</evidence>
<dbReference type="Gene3D" id="1.10.472.170">
    <property type="match status" value="1"/>
</dbReference>
<keyword evidence="2" id="KW-0804">Transcription</keyword>
<dbReference type="InterPro" id="IPR036915">
    <property type="entry name" value="Cyclin-like_sf"/>
</dbReference>
<reference evidence="5 6" key="1">
    <citation type="submission" date="2020-07" db="EMBL/GenBank/DDBJ databases">
        <title>Halosimplex litoreum sp. nov. and Halosimplex rubrum sp. nov., isolated from different salt environments.</title>
        <authorList>
            <person name="Cui H."/>
        </authorList>
    </citation>
    <scope>NUCLEOTIDE SEQUENCE [LARGE SCALE GENOMIC DNA]</scope>
    <source>
        <strain evidence="5 6">R2</strain>
    </source>
</reference>
<keyword evidence="6" id="KW-1185">Reference proteome</keyword>
<accession>A0A7D5P8F2</accession>
<evidence type="ECO:0000313" key="6">
    <source>
        <dbReference type="Proteomes" id="UP000509346"/>
    </source>
</evidence>
<feature type="region of interest" description="Disordered" evidence="3">
    <location>
        <begin position="1"/>
        <end position="23"/>
    </location>
</feature>
<feature type="compositionally biased region" description="Basic and acidic residues" evidence="3">
    <location>
        <begin position="57"/>
        <end position="70"/>
    </location>
</feature>
<dbReference type="RefSeq" id="WP_179921164.1">
    <property type="nucleotide sequence ID" value="NZ_CP058909.1"/>
</dbReference>
<dbReference type="PRINTS" id="PR00685">
    <property type="entry name" value="TIFACTORIIB"/>
</dbReference>
<dbReference type="Gene3D" id="1.10.472.10">
    <property type="entry name" value="Cyclin-like"/>
    <property type="match status" value="1"/>
</dbReference>
<name>A0A7D5P8F2_9EURY</name>
<evidence type="ECO:0000256" key="3">
    <source>
        <dbReference type="SAM" id="MobiDB-lite"/>
    </source>
</evidence>
<dbReference type="PANTHER" id="PTHR11618:SF13">
    <property type="entry name" value="TRANSCRIPTION INITIATION FACTOR IIB"/>
    <property type="match status" value="1"/>
</dbReference>
<dbReference type="GO" id="GO:0070897">
    <property type="term" value="P:transcription preinitiation complex assembly"/>
    <property type="evidence" value="ECO:0007669"/>
    <property type="project" value="InterPro"/>
</dbReference>
<dbReference type="AlphaFoldDB" id="A0A7D5P8F2"/>
<dbReference type="PANTHER" id="PTHR11618">
    <property type="entry name" value="TRANSCRIPTION INITIATION FACTOR IIB-RELATED"/>
    <property type="match status" value="1"/>
</dbReference>
<dbReference type="Proteomes" id="UP000509346">
    <property type="component" value="Chromosome"/>
</dbReference>
<protein>
    <submittedName>
        <fullName evidence="5">Transcription initiation factor IIB family protein</fullName>
    </submittedName>
</protein>
<evidence type="ECO:0000256" key="1">
    <source>
        <dbReference type="ARBA" id="ARBA00023015"/>
    </source>
</evidence>
<dbReference type="OrthoDB" id="7429at2157"/>
<sequence>MATRDPFEGDFDEQHDNSISADDCPECEGRLTTDAGETRCTDCGLVIEACRVDRRGPRTFDEDETNRERTGAPITQARHDRGLSTEIGHKTDGKGNRLSSEKRRHLGRLRREHTRAKWQSKAERNLAYGCTEIARIVGAIDLDRDHREQASALFRSAQSADLLPGRSIEAFAAATVYAVCRCSDATRTLGEVVSVAQCPRKKITNAYTVCNDELGLPAPPQRPREFIAGLASAMDVPPETERHARSLAEQAWTAKVSIGVHPAGFAAACLEIACRDHEVEILQQRVANEADVSPVTVRTHRDIIEGEREAWEA</sequence>
<dbReference type="GeneID" id="56082227"/>
<proteinExistence type="predicted"/>
<evidence type="ECO:0000313" key="5">
    <source>
        <dbReference type="EMBL" id="QLH81304.1"/>
    </source>
</evidence>
<organism evidence="5 6">
    <name type="scientific">Halosimplex pelagicum</name>
    <dbReference type="NCBI Taxonomy" id="869886"/>
    <lineage>
        <taxon>Archaea</taxon>
        <taxon>Methanobacteriati</taxon>
        <taxon>Methanobacteriota</taxon>
        <taxon>Stenosarchaea group</taxon>
        <taxon>Halobacteria</taxon>
        <taxon>Halobacteriales</taxon>
        <taxon>Haloarculaceae</taxon>
        <taxon>Halosimplex</taxon>
    </lineage>
</organism>
<feature type="compositionally biased region" description="Basic and acidic residues" evidence="3">
    <location>
        <begin position="77"/>
        <end position="101"/>
    </location>
</feature>
<dbReference type="GO" id="GO:0003743">
    <property type="term" value="F:translation initiation factor activity"/>
    <property type="evidence" value="ECO:0007669"/>
    <property type="project" value="UniProtKB-KW"/>
</dbReference>
<keyword evidence="5" id="KW-0648">Protein biosynthesis</keyword>
<dbReference type="EMBL" id="CP058909">
    <property type="protein sequence ID" value="QLH81304.1"/>
    <property type="molecule type" value="Genomic_DNA"/>
</dbReference>
<feature type="domain" description="Transcription factor TFIIB cyclin-like" evidence="4">
    <location>
        <begin position="219"/>
        <end position="299"/>
    </location>
</feature>
<dbReference type="GO" id="GO:0017025">
    <property type="term" value="F:TBP-class protein binding"/>
    <property type="evidence" value="ECO:0007669"/>
    <property type="project" value="InterPro"/>
</dbReference>
<feature type="domain" description="Transcription factor TFIIB cyclin-like" evidence="4">
    <location>
        <begin position="124"/>
        <end position="209"/>
    </location>
</feature>
<dbReference type="InterPro" id="IPR000812">
    <property type="entry name" value="TFIIB"/>
</dbReference>